<protein>
    <submittedName>
        <fullName evidence="3">DUF4440 domain-containing protein</fullName>
    </submittedName>
</protein>
<dbReference type="InterPro" id="IPR037401">
    <property type="entry name" value="SnoaL-like"/>
</dbReference>
<dbReference type="EMBL" id="PVWO01000335">
    <property type="protein sequence ID" value="PSB52174.1"/>
    <property type="molecule type" value="Genomic_DNA"/>
</dbReference>
<evidence type="ECO:0000313" key="3">
    <source>
        <dbReference type="EMBL" id="PSB52174.1"/>
    </source>
</evidence>
<organism evidence="3 4">
    <name type="scientific">Chamaesiphon polymorphus CCALA 037</name>
    <dbReference type="NCBI Taxonomy" id="2107692"/>
    <lineage>
        <taxon>Bacteria</taxon>
        <taxon>Bacillati</taxon>
        <taxon>Cyanobacteriota</taxon>
        <taxon>Cyanophyceae</taxon>
        <taxon>Gomontiellales</taxon>
        <taxon>Chamaesiphonaceae</taxon>
        <taxon>Chamaesiphon</taxon>
    </lineage>
</organism>
<dbReference type="SUPFAM" id="SSF54427">
    <property type="entry name" value="NTF2-like"/>
    <property type="match status" value="1"/>
</dbReference>
<keyword evidence="1" id="KW-0812">Transmembrane</keyword>
<name>A0A2T1G4K4_9CYAN</name>
<evidence type="ECO:0000256" key="1">
    <source>
        <dbReference type="SAM" id="Phobius"/>
    </source>
</evidence>
<dbReference type="OrthoDB" id="9781757at2"/>
<proteinExistence type="predicted"/>
<dbReference type="Pfam" id="PF12680">
    <property type="entry name" value="SnoaL_2"/>
    <property type="match status" value="1"/>
</dbReference>
<keyword evidence="1" id="KW-1133">Transmembrane helix</keyword>
<dbReference type="Gene3D" id="3.10.450.50">
    <property type="match status" value="1"/>
</dbReference>
<evidence type="ECO:0000313" key="4">
    <source>
        <dbReference type="Proteomes" id="UP000238937"/>
    </source>
</evidence>
<dbReference type="InterPro" id="IPR032710">
    <property type="entry name" value="NTF2-like_dom_sf"/>
</dbReference>
<evidence type="ECO:0000259" key="2">
    <source>
        <dbReference type="Pfam" id="PF12680"/>
    </source>
</evidence>
<dbReference type="InterPro" id="IPR011944">
    <property type="entry name" value="Steroid_delta5-4_isomerase"/>
</dbReference>
<keyword evidence="1" id="KW-0472">Membrane</keyword>
<keyword evidence="4" id="KW-1185">Reference proteome</keyword>
<feature type="transmembrane region" description="Helical" evidence="1">
    <location>
        <begin position="7"/>
        <end position="24"/>
    </location>
</feature>
<comment type="caution">
    <text evidence="3">The sequence shown here is derived from an EMBL/GenBank/DDBJ whole genome shotgun (WGS) entry which is preliminary data.</text>
</comment>
<gene>
    <name evidence="3" type="ORF">C7B77_20775</name>
</gene>
<dbReference type="Proteomes" id="UP000238937">
    <property type="component" value="Unassembled WGS sequence"/>
</dbReference>
<sequence>MTIIWQLCRWLSIGIILMSLMSAMDLDISQNSLPSPDIKATIELAKNAWVARDADALAQLFTEDGTLIVPGQIWQGRDKIRSEIAKFAREYTDVSITIHQIIIDGQRAAVEWHYEDTEQATGNRNQSDDAIVLEVENGRISYWREYFDTGGK</sequence>
<feature type="domain" description="SnoaL-like" evidence="2">
    <location>
        <begin position="47"/>
        <end position="142"/>
    </location>
</feature>
<reference evidence="3 4" key="1">
    <citation type="submission" date="2018-03" db="EMBL/GenBank/DDBJ databases">
        <title>The ancient ancestry and fast evolution of plastids.</title>
        <authorList>
            <person name="Moore K.R."/>
            <person name="Magnabosco C."/>
            <person name="Momper L."/>
            <person name="Gold D.A."/>
            <person name="Bosak T."/>
            <person name="Fournier G.P."/>
        </authorList>
    </citation>
    <scope>NUCLEOTIDE SEQUENCE [LARGE SCALE GENOMIC DNA]</scope>
    <source>
        <strain evidence="3 4">CCALA 037</strain>
    </source>
</reference>
<accession>A0A2T1G4K4</accession>
<dbReference type="NCBIfam" id="TIGR02246">
    <property type="entry name" value="SgcJ/EcaC family oxidoreductase"/>
    <property type="match status" value="1"/>
</dbReference>
<dbReference type="AlphaFoldDB" id="A0A2T1G4K4"/>